<name>A0A6M4MGE0_9ALTE</name>
<dbReference type="Proteomes" id="UP000219285">
    <property type="component" value="Chromosome"/>
</dbReference>
<dbReference type="EMBL" id="CP052766">
    <property type="protein sequence ID" value="QJR82143.1"/>
    <property type="molecule type" value="Genomic_DNA"/>
</dbReference>
<reference evidence="1 2" key="2">
    <citation type="submission" date="2020-04" db="EMBL/GenBank/DDBJ databases">
        <title>Complete genome sequence of Alteromonas pelagimontana 5.12T.</title>
        <authorList>
            <person name="Sinha R.K."/>
            <person name="Krishnan K.P."/>
            <person name="Kurian J.P."/>
        </authorList>
    </citation>
    <scope>NUCLEOTIDE SEQUENCE [LARGE SCALE GENOMIC DNA]</scope>
    <source>
        <strain evidence="1 2">5.12</strain>
    </source>
</reference>
<sequence length="97" mass="11018">MTNPASINIAEVMDNPEKIEWILNKIAFLETELAKLKKPQNQWLTLEEAAAELGKSVSAVRQRLKSTKKPMPKGKVWKQAKKGHAISVNVTNFRKFM</sequence>
<evidence type="ECO:0000313" key="1">
    <source>
        <dbReference type="EMBL" id="QJR82143.1"/>
    </source>
</evidence>
<gene>
    <name evidence="1" type="ORF">CA267_015990</name>
</gene>
<dbReference type="InterPro" id="IPR013324">
    <property type="entry name" value="RNA_pol_sigma_r3/r4-like"/>
</dbReference>
<dbReference type="SUPFAM" id="SSF88659">
    <property type="entry name" value="Sigma3 and sigma4 domains of RNA polymerase sigma factors"/>
    <property type="match status" value="1"/>
</dbReference>
<evidence type="ECO:0000313" key="2">
    <source>
        <dbReference type="Proteomes" id="UP000219285"/>
    </source>
</evidence>
<keyword evidence="2" id="KW-1185">Reference proteome</keyword>
<protein>
    <submittedName>
        <fullName evidence="1">Sigma-70 family RNA polymerase sigma factor</fullName>
    </submittedName>
</protein>
<dbReference type="OrthoDB" id="6335627at2"/>
<proteinExistence type="predicted"/>
<accession>A0A6M4MGE0</accession>
<dbReference type="RefSeq" id="WP_075609862.1">
    <property type="nucleotide sequence ID" value="NZ_CP052766.1"/>
</dbReference>
<dbReference type="KEGG" id="apel:CA267_015990"/>
<reference evidence="2" key="1">
    <citation type="submission" date="2014-12" db="EMBL/GenBank/DDBJ databases">
        <title>Complete genome sequence of a multi-drug resistant Klebsiella pneumoniae.</title>
        <authorList>
            <person name="Hua X."/>
            <person name="Chen Q."/>
            <person name="Li X."/>
            <person name="Feng Y."/>
            <person name="Ruan Z."/>
            <person name="Yu Y."/>
        </authorList>
    </citation>
    <scope>NUCLEOTIDE SEQUENCE [LARGE SCALE GENOMIC DNA]</scope>
    <source>
        <strain evidence="2">5.12</strain>
    </source>
</reference>
<organism evidence="1 2">
    <name type="scientific">Alteromonas pelagimontana</name>
    <dbReference type="NCBI Taxonomy" id="1858656"/>
    <lineage>
        <taxon>Bacteria</taxon>
        <taxon>Pseudomonadati</taxon>
        <taxon>Pseudomonadota</taxon>
        <taxon>Gammaproteobacteria</taxon>
        <taxon>Alteromonadales</taxon>
        <taxon>Alteromonadaceae</taxon>
        <taxon>Alteromonas/Salinimonas group</taxon>
        <taxon>Alteromonas</taxon>
    </lineage>
</organism>
<dbReference type="AlphaFoldDB" id="A0A6M4MGE0"/>